<dbReference type="Pfam" id="PF00535">
    <property type="entry name" value="Glycos_transf_2"/>
    <property type="match status" value="1"/>
</dbReference>
<proteinExistence type="inferred from homology"/>
<dbReference type="AlphaFoldDB" id="A0A6H1U3R8"/>
<dbReference type="PANTHER" id="PTHR43646">
    <property type="entry name" value="GLYCOSYLTRANSFERASE"/>
    <property type="match status" value="1"/>
</dbReference>
<dbReference type="InterPro" id="IPR018641">
    <property type="entry name" value="Trfase_1_rSAM/seldom-assoc"/>
</dbReference>
<keyword evidence="3" id="KW-0328">Glycosyltransferase</keyword>
<comment type="similarity">
    <text evidence="8">Belongs to the glycosyltransferase 2 family. CrtQ subfamily.</text>
</comment>
<evidence type="ECO:0000256" key="1">
    <source>
        <dbReference type="ARBA" id="ARBA00004236"/>
    </source>
</evidence>
<gene>
    <name evidence="11" type="ORF">HCG48_20460</name>
</gene>
<evidence type="ECO:0000313" key="11">
    <source>
        <dbReference type="EMBL" id="QIZ72673.1"/>
    </source>
</evidence>
<organism evidence="11 12">
    <name type="scientific">Oxynema aestuarii AP17</name>
    <dbReference type="NCBI Taxonomy" id="2064643"/>
    <lineage>
        <taxon>Bacteria</taxon>
        <taxon>Bacillati</taxon>
        <taxon>Cyanobacteriota</taxon>
        <taxon>Cyanophyceae</taxon>
        <taxon>Oscillatoriophycideae</taxon>
        <taxon>Oscillatoriales</taxon>
        <taxon>Oscillatoriaceae</taxon>
        <taxon>Oxynema</taxon>
        <taxon>Oxynema aestuarii</taxon>
    </lineage>
</organism>
<evidence type="ECO:0000256" key="5">
    <source>
        <dbReference type="ARBA" id="ARBA00023136"/>
    </source>
</evidence>
<keyword evidence="4" id="KW-0808">Transferase</keyword>
<dbReference type="GO" id="GO:0016757">
    <property type="term" value="F:glycosyltransferase activity"/>
    <property type="evidence" value="ECO:0007669"/>
    <property type="project" value="UniProtKB-KW"/>
</dbReference>
<comment type="function">
    <text evidence="6">Catalyzes the glycosylation of 4,4'-diaponeurosporenoate, i.e. the esterification of glucose at the C1'' position with the carboxyl group of 4,4'-diaponeurosporenic acid, to form glycosyl-4,4'-diaponeurosporenoate. This is a step in the biosynthesis of staphyloxanthin, an orange pigment present in most staphylococci strains.</text>
</comment>
<evidence type="ECO:0000313" key="12">
    <source>
        <dbReference type="Proteomes" id="UP000500857"/>
    </source>
</evidence>
<keyword evidence="2" id="KW-1003">Cell membrane</keyword>
<evidence type="ECO:0000256" key="3">
    <source>
        <dbReference type="ARBA" id="ARBA00022676"/>
    </source>
</evidence>
<evidence type="ECO:0000259" key="10">
    <source>
        <dbReference type="Pfam" id="PF00535"/>
    </source>
</evidence>
<dbReference type="NCBIfam" id="TIGR04283">
    <property type="entry name" value="glyco_like_mftF"/>
    <property type="match status" value="1"/>
</dbReference>
<dbReference type="InterPro" id="IPR026461">
    <property type="entry name" value="Trfase_2_rSAM/seldom_assoc"/>
</dbReference>
<evidence type="ECO:0000256" key="2">
    <source>
        <dbReference type="ARBA" id="ARBA00022475"/>
    </source>
</evidence>
<dbReference type="SUPFAM" id="SSF53448">
    <property type="entry name" value="Nucleotide-diphospho-sugar transferases"/>
    <property type="match status" value="2"/>
</dbReference>
<dbReference type="RefSeq" id="WP_168570820.1">
    <property type="nucleotide sequence ID" value="NZ_CP051167.1"/>
</dbReference>
<dbReference type="KEGG" id="oxy:HCG48_20460"/>
<keyword evidence="12" id="KW-1185">Reference proteome</keyword>
<evidence type="ECO:0000256" key="6">
    <source>
        <dbReference type="ARBA" id="ARBA00037281"/>
    </source>
</evidence>
<feature type="domain" description="Glycosyltransferase 2-like" evidence="10">
    <location>
        <begin position="222"/>
        <end position="332"/>
    </location>
</feature>
<sequence length="446" mass="49088">MISSPVRRDRLVIFTRYPQPGQTKTRLIPALGPEGAARLQRQMTELTCDRARQLRAAGVGDRRDLDIEICFTGGDRQGMQQWLGDDLLYKTQGDGDLGDRLARAVDRAFASGAERVVVVGIDCPHLETPILQQAFSALDRAPVVLGPALDGGYYAIAVRRPCPQLFEGIAWGSDKVFQQTIDKCSDLCIKPALLPPLADIDRPEDLDRLPDPLGRTLLAKISTIIPVLNEAERVRDTLASVTRGANVEAIVVDGGSRDDTPAIVESTGVRLLHSPPGRALQMNAGARAATGSILLFLHGDTRLPSGFETVIREILTRPGVVGGAFPLAIDSQQPGLKLLATVANWRSHLWQMPYGDQGLFVPREIFWDLGGFPELPIMEDYEFVRQLQRRGRIALAPTPVQTSARRWQQLGAFKTTAINQAIVLGYTLGVSPERLARWYRQSRDRP</sequence>
<dbReference type="InterPro" id="IPR029044">
    <property type="entry name" value="Nucleotide-diphossugar_trans"/>
</dbReference>
<dbReference type="PANTHER" id="PTHR43646:SF2">
    <property type="entry name" value="GLYCOSYLTRANSFERASE 2-LIKE DOMAIN-CONTAINING PROTEIN"/>
    <property type="match status" value="1"/>
</dbReference>
<comment type="pathway">
    <text evidence="7">Carotenoid biosynthesis; staphyloxanthin biosynthesis; staphyloxanthin from farnesyl diphosphate: step 4/5.</text>
</comment>
<dbReference type="Pfam" id="PF09837">
    <property type="entry name" value="DUF2064"/>
    <property type="match status" value="1"/>
</dbReference>
<accession>A0A6H1U3R8</accession>
<name>A0A6H1U3R8_9CYAN</name>
<evidence type="ECO:0000256" key="9">
    <source>
        <dbReference type="ARBA" id="ARBA00040345"/>
    </source>
</evidence>
<evidence type="ECO:0000256" key="4">
    <source>
        <dbReference type="ARBA" id="ARBA00022679"/>
    </source>
</evidence>
<dbReference type="GO" id="GO:0005886">
    <property type="term" value="C:plasma membrane"/>
    <property type="evidence" value="ECO:0007669"/>
    <property type="project" value="UniProtKB-SubCell"/>
</dbReference>
<evidence type="ECO:0000256" key="8">
    <source>
        <dbReference type="ARBA" id="ARBA00038120"/>
    </source>
</evidence>
<reference evidence="11 12" key="1">
    <citation type="submission" date="2020-04" db="EMBL/GenBank/DDBJ databases">
        <authorList>
            <person name="Basu S."/>
            <person name="Maruthanayagam V."/>
            <person name="Chakraborty S."/>
            <person name="Pramanik A."/>
            <person name="Mukherjee J."/>
            <person name="Brink B."/>
        </authorList>
    </citation>
    <scope>NUCLEOTIDE SEQUENCE [LARGE SCALE GENOMIC DNA]</scope>
    <source>
        <strain evidence="11 12">AP17</strain>
    </source>
</reference>
<protein>
    <recommendedName>
        <fullName evidence="9">4,4'-diaponeurosporenoate glycosyltransferase</fullName>
    </recommendedName>
</protein>
<keyword evidence="5" id="KW-0472">Membrane</keyword>
<dbReference type="NCBIfam" id="TIGR04282">
    <property type="entry name" value="glyco_like_cofC"/>
    <property type="match status" value="1"/>
</dbReference>
<dbReference type="CDD" id="cd02522">
    <property type="entry name" value="GT_2_like_a"/>
    <property type="match status" value="1"/>
</dbReference>
<dbReference type="EMBL" id="CP051167">
    <property type="protein sequence ID" value="QIZ72673.1"/>
    <property type="molecule type" value="Genomic_DNA"/>
</dbReference>
<dbReference type="InterPro" id="IPR001173">
    <property type="entry name" value="Glyco_trans_2-like"/>
</dbReference>
<dbReference type="Gene3D" id="3.90.550.10">
    <property type="entry name" value="Spore Coat Polysaccharide Biosynthesis Protein SpsA, Chain A"/>
    <property type="match status" value="1"/>
</dbReference>
<evidence type="ECO:0000256" key="7">
    <source>
        <dbReference type="ARBA" id="ARBA00037904"/>
    </source>
</evidence>
<comment type="subcellular location">
    <subcellularLocation>
        <location evidence="1">Cell membrane</location>
    </subcellularLocation>
</comment>
<dbReference type="Proteomes" id="UP000500857">
    <property type="component" value="Chromosome"/>
</dbReference>